<gene>
    <name evidence="2" type="ORF">EP51_27835</name>
</gene>
<feature type="transmembrane region" description="Helical" evidence="1">
    <location>
        <begin position="124"/>
        <end position="153"/>
    </location>
</feature>
<evidence type="ECO:0000313" key="3">
    <source>
        <dbReference type="Proteomes" id="UP000028488"/>
    </source>
</evidence>
<feature type="transmembrane region" description="Helical" evidence="1">
    <location>
        <begin position="189"/>
        <end position="205"/>
    </location>
</feature>
<dbReference type="AlphaFoldDB" id="A0A076ESU8"/>
<dbReference type="EMBL" id="CP008947">
    <property type="protein sequence ID" value="AII08228.1"/>
    <property type="molecule type" value="Genomic_DNA"/>
</dbReference>
<dbReference type="Proteomes" id="UP000028488">
    <property type="component" value="Chromosome"/>
</dbReference>
<feature type="transmembrane region" description="Helical" evidence="1">
    <location>
        <begin position="81"/>
        <end position="103"/>
    </location>
</feature>
<reference evidence="2 3" key="1">
    <citation type="submission" date="2014-07" db="EMBL/GenBank/DDBJ databases">
        <title>Genome Sequence of Rhodococcus opacus Strain R7, a Biodegrader of Mono- and Polycyclic Aromatic Hydrocarbons.</title>
        <authorList>
            <person name="Di Gennaro P."/>
            <person name="Zampolli J."/>
            <person name="Presti I."/>
            <person name="Cappelletti M."/>
            <person name="D'Ursi P."/>
            <person name="Orro A."/>
            <person name="Mezzelani A."/>
            <person name="Milanesi L."/>
        </authorList>
    </citation>
    <scope>NUCLEOTIDE SEQUENCE [LARGE SCALE GENOMIC DNA]</scope>
    <source>
        <strain evidence="2 3">R7</strain>
    </source>
</reference>
<proteinExistence type="predicted"/>
<feature type="transmembrane region" description="Helical" evidence="1">
    <location>
        <begin position="165"/>
        <end position="182"/>
    </location>
</feature>
<dbReference type="eggNOG" id="ENOG502ZBXW">
    <property type="taxonomic scope" value="Bacteria"/>
</dbReference>
<organism evidence="2 3">
    <name type="scientific">Rhodococcus opacus</name>
    <name type="common">Nocardia opaca</name>
    <dbReference type="NCBI Taxonomy" id="37919"/>
    <lineage>
        <taxon>Bacteria</taxon>
        <taxon>Bacillati</taxon>
        <taxon>Actinomycetota</taxon>
        <taxon>Actinomycetes</taxon>
        <taxon>Mycobacteriales</taxon>
        <taxon>Nocardiaceae</taxon>
        <taxon>Rhodococcus</taxon>
    </lineage>
</organism>
<sequence length="245" mass="25610">MTTDEAVTVSTGARELAEFDKTTSRWGRITMIAGLLLSIGAPLYLVFSGEVDVTAGQLWTAFAAVAGTFFIIWLVEPLTYFPILGPAAMYQAFMIGNIANKLLPAALIAQTNIGAKPGSKRAELAAVLAICGAAMVHLVSLAVFVGLLGTWLISVIPADIVTVTRSYILPSVLGAVLVQAIVSMKQPRATVVALLVAAIITFVVVPAMPSLALSSTAIAVIVTAVLAWFLRNKSDQSPAALATIE</sequence>
<evidence type="ECO:0000256" key="1">
    <source>
        <dbReference type="SAM" id="Phobius"/>
    </source>
</evidence>
<keyword evidence="1" id="KW-1133">Transmembrane helix</keyword>
<feature type="transmembrane region" description="Helical" evidence="1">
    <location>
        <begin position="211"/>
        <end position="230"/>
    </location>
</feature>
<feature type="transmembrane region" description="Helical" evidence="1">
    <location>
        <begin position="26"/>
        <end position="46"/>
    </location>
</feature>
<dbReference type="RefSeq" id="WP_128641055.1">
    <property type="nucleotide sequence ID" value="NZ_CP008947.1"/>
</dbReference>
<accession>A0A076ESU8</accession>
<feature type="transmembrane region" description="Helical" evidence="1">
    <location>
        <begin position="58"/>
        <end position="75"/>
    </location>
</feature>
<evidence type="ECO:0000313" key="2">
    <source>
        <dbReference type="EMBL" id="AII08228.1"/>
    </source>
</evidence>
<keyword evidence="1" id="KW-0812">Transmembrane</keyword>
<keyword evidence="1" id="KW-0472">Membrane</keyword>
<protein>
    <submittedName>
        <fullName evidence="2">Membrane protein</fullName>
    </submittedName>
</protein>
<name>A0A076ESU8_RHOOP</name>